<accession>A0A2W4SB17</accession>
<name>A0A2W4SB17_9GAMM</name>
<comment type="caution">
    <text evidence="1">The sequence shown here is derived from an EMBL/GenBank/DDBJ whole genome shotgun (WGS) entry which is preliminary data.</text>
</comment>
<dbReference type="Proteomes" id="UP000249396">
    <property type="component" value="Unassembled WGS sequence"/>
</dbReference>
<proteinExistence type="predicted"/>
<dbReference type="EMBL" id="QJPH01000475">
    <property type="protein sequence ID" value="PZN72750.1"/>
    <property type="molecule type" value="Genomic_DNA"/>
</dbReference>
<evidence type="ECO:0000313" key="1">
    <source>
        <dbReference type="EMBL" id="PZN72750.1"/>
    </source>
</evidence>
<reference evidence="1 2" key="1">
    <citation type="journal article" date="2018" name="Aquat. Microb. Ecol.">
        <title>Gammaproteobacterial methanotrophs dominate.</title>
        <authorList>
            <person name="Rissanen A.J."/>
            <person name="Saarenheimo J."/>
            <person name="Tiirola M."/>
            <person name="Peura S."/>
            <person name="Aalto S.L."/>
            <person name="Karvinen A."/>
            <person name="Nykanen H."/>
        </authorList>
    </citation>
    <scope>NUCLEOTIDE SEQUENCE [LARGE SCALE GENOMIC DNA]</scope>
    <source>
        <strain evidence="1">AMbin10</strain>
    </source>
</reference>
<evidence type="ECO:0000313" key="2">
    <source>
        <dbReference type="Proteomes" id="UP000249396"/>
    </source>
</evidence>
<dbReference type="AlphaFoldDB" id="A0A2W4SB17"/>
<organism evidence="1 2">
    <name type="scientific">Candidatus Methylumidiphilus alinenensis</name>
    <dbReference type="NCBI Taxonomy" id="2202197"/>
    <lineage>
        <taxon>Bacteria</taxon>
        <taxon>Pseudomonadati</taxon>
        <taxon>Pseudomonadota</taxon>
        <taxon>Gammaproteobacteria</taxon>
        <taxon>Methylococcales</taxon>
        <taxon>Candidatus Methylumidiphilus</taxon>
    </lineage>
</organism>
<sequence length="545" mass="59719">MADSGPRRRRLLALLPTIFASQPETSAVSTVIEAMAVSLAELDANLTRTQRDHWVKLAASDGSALERLGALLGIARLTWTETANDADGNPAKITREEAIEAYRQRLQLTARVLTQGLTTPRALLELAIATLGAEPCPRQKRHRDATLALGFPLGTLRRCPACATGRPGPCPYAGQQVLDAWITDNPPHRRVLAWDKPLRPSGQISVDNPALDEDVPELRLKAMDQAVQYPYLQNQATGEVIFYAGTIQPGEVLSLWPQVEAEETRRYISHEPVDPHVWRKQYPSGSAVLIGVDGRIKPVSADIYSLSGAKFPLANVALGAADAPRFASMEDAEGVRFADALNQGDIFDVGAVFTAEDSESCARFGDYSQRVRTPRMLPGENIWSYGIYTRQDIEAIVANQTGALLDNAPATQGDATVMLTLSWWVCTPATFRLRIPRTGWVGAAEARGAAALLNHWVRQAKAAGVAACVDFPQPQLREDPSLGDQLMLGTRQRWQEVQPLQDNEPHWQLQARIREKHPLADGGLTFRGVFDNTRLDGSHFDAPTP</sequence>
<gene>
    <name evidence="1" type="ORF">DM484_24040</name>
</gene>
<protein>
    <submittedName>
        <fullName evidence="1">Uncharacterized protein</fullName>
    </submittedName>
</protein>